<proteinExistence type="predicted"/>
<name>A0ABY5DPI2_9ACTN</name>
<evidence type="ECO:0000313" key="3">
    <source>
        <dbReference type="Proteomes" id="UP001056035"/>
    </source>
</evidence>
<dbReference type="Pfam" id="PF04280">
    <property type="entry name" value="Tim44"/>
    <property type="match status" value="1"/>
</dbReference>
<dbReference type="Proteomes" id="UP001056035">
    <property type="component" value="Chromosome"/>
</dbReference>
<dbReference type="InterPro" id="IPR032710">
    <property type="entry name" value="NTF2-like_dom_sf"/>
</dbReference>
<dbReference type="RefSeq" id="WP_254569422.1">
    <property type="nucleotide sequence ID" value="NZ_CP098502.1"/>
</dbReference>
<accession>A0ABY5DPI2</accession>
<sequence>MGLRDLLRGRGKAAEDRAERVRLAAAEASEDDALFAPDAVEARACELFLTIQRAWSADDVATLRRLVGPELMVEWDARLADFRRKGWRNTVDVLDGPTARYVGLTNRAGDAEDRTVVQLTARLRDVVVDRHGREIPSEDGATPRISEFWTLGKRDGAWIVVSIEQEREGRHHLTAPLVAVPEGDDRRLHAEAVMEVAAADGVRADEVGQFLSPGFSGPARAAALDLSLVDGRFAPDVLATAVGEVVEAWAAAIDGPDDGLAERTSPGTLRTLLYPTPTERARLVIRGLEVRSSTITAVAPGPPPEVRLRLEVDGVQYVEDRDTTEVLAGSKRRRGTTRQEWTLRLSDDPRRPWLVVAADGVVPR</sequence>
<dbReference type="SUPFAM" id="SSF54427">
    <property type="entry name" value="NTF2-like"/>
    <property type="match status" value="1"/>
</dbReference>
<keyword evidence="3" id="KW-1185">Reference proteome</keyword>
<organism evidence="2 3">
    <name type="scientific">Paraconexibacter antarcticus</name>
    <dbReference type="NCBI Taxonomy" id="2949664"/>
    <lineage>
        <taxon>Bacteria</taxon>
        <taxon>Bacillati</taxon>
        <taxon>Actinomycetota</taxon>
        <taxon>Thermoleophilia</taxon>
        <taxon>Solirubrobacterales</taxon>
        <taxon>Paraconexibacteraceae</taxon>
        <taxon>Paraconexibacter</taxon>
    </lineage>
</organism>
<evidence type="ECO:0000259" key="1">
    <source>
        <dbReference type="SMART" id="SM00978"/>
    </source>
</evidence>
<dbReference type="EMBL" id="CP098502">
    <property type="protein sequence ID" value="UTI62687.1"/>
    <property type="molecule type" value="Genomic_DNA"/>
</dbReference>
<dbReference type="InterPro" id="IPR007379">
    <property type="entry name" value="Tim44-like_dom"/>
</dbReference>
<dbReference type="Gene3D" id="3.10.450.240">
    <property type="match status" value="1"/>
</dbReference>
<protein>
    <submittedName>
        <fullName evidence="2">TIM44-like domain-containing protein</fullName>
    </submittedName>
</protein>
<dbReference type="SMART" id="SM00978">
    <property type="entry name" value="Tim44"/>
    <property type="match status" value="1"/>
</dbReference>
<reference evidence="2 3" key="1">
    <citation type="submission" date="2022-06" db="EMBL/GenBank/DDBJ databases">
        <title>Paraconexibacter antarcticus.</title>
        <authorList>
            <person name="Kim C.S."/>
        </authorList>
    </citation>
    <scope>NUCLEOTIDE SEQUENCE [LARGE SCALE GENOMIC DNA]</scope>
    <source>
        <strain evidence="2 3">02-257</strain>
    </source>
</reference>
<dbReference type="PANTHER" id="PTHR41542">
    <property type="entry name" value="BLL5807 PROTEIN"/>
    <property type="match status" value="1"/>
</dbReference>
<evidence type="ECO:0000313" key="2">
    <source>
        <dbReference type="EMBL" id="UTI62687.1"/>
    </source>
</evidence>
<feature type="domain" description="Tim44-like" evidence="1">
    <location>
        <begin position="21"/>
        <end position="165"/>
    </location>
</feature>
<dbReference type="PANTHER" id="PTHR41542:SF1">
    <property type="entry name" value="BLL5807 PROTEIN"/>
    <property type="match status" value="1"/>
</dbReference>
<gene>
    <name evidence="2" type="ORF">NBH00_15110</name>
</gene>